<dbReference type="Pfam" id="PF00005">
    <property type="entry name" value="ABC_tran"/>
    <property type="match status" value="1"/>
</dbReference>
<comment type="caution">
    <text evidence="7">The sequence shown here is derived from an EMBL/GenBank/DDBJ whole genome shotgun (WGS) entry which is preliminary data.</text>
</comment>
<dbReference type="SUPFAM" id="SSF90123">
    <property type="entry name" value="ABC transporter transmembrane region"/>
    <property type="match status" value="1"/>
</dbReference>
<organism evidence="7">
    <name type="scientific">marine sediment metagenome</name>
    <dbReference type="NCBI Taxonomy" id="412755"/>
    <lineage>
        <taxon>unclassified sequences</taxon>
        <taxon>metagenomes</taxon>
        <taxon>ecological metagenomes</taxon>
    </lineage>
</organism>
<gene>
    <name evidence="7" type="ORF">S01H4_41433</name>
</gene>
<dbReference type="Gene3D" id="1.20.1560.10">
    <property type="entry name" value="ABC transporter type 1, transmembrane domain"/>
    <property type="match status" value="1"/>
</dbReference>
<feature type="transmembrane region" description="Helical" evidence="5">
    <location>
        <begin position="63"/>
        <end position="79"/>
    </location>
</feature>
<keyword evidence="3 5" id="KW-1133">Transmembrane helix</keyword>
<dbReference type="PANTHER" id="PTHR43394:SF1">
    <property type="entry name" value="ATP-BINDING CASSETTE SUB-FAMILY B MEMBER 10, MITOCHONDRIAL"/>
    <property type="match status" value="1"/>
</dbReference>
<evidence type="ECO:0000256" key="5">
    <source>
        <dbReference type="SAM" id="Phobius"/>
    </source>
</evidence>
<dbReference type="GO" id="GO:0016020">
    <property type="term" value="C:membrane"/>
    <property type="evidence" value="ECO:0007669"/>
    <property type="project" value="UniProtKB-SubCell"/>
</dbReference>
<keyword evidence="2 5" id="KW-0812">Transmembrane</keyword>
<evidence type="ECO:0000256" key="1">
    <source>
        <dbReference type="ARBA" id="ARBA00004141"/>
    </source>
</evidence>
<dbReference type="Pfam" id="PF00664">
    <property type="entry name" value="ABC_membrane"/>
    <property type="match status" value="1"/>
</dbReference>
<protein>
    <recommendedName>
        <fullName evidence="6">ABC transmembrane type-1 domain-containing protein</fullName>
    </recommendedName>
</protein>
<dbReference type="EMBL" id="BART01022658">
    <property type="protein sequence ID" value="GAG99134.1"/>
    <property type="molecule type" value="Genomic_DNA"/>
</dbReference>
<evidence type="ECO:0000256" key="3">
    <source>
        <dbReference type="ARBA" id="ARBA00022989"/>
    </source>
</evidence>
<dbReference type="Gene3D" id="3.40.50.300">
    <property type="entry name" value="P-loop containing nucleotide triphosphate hydrolases"/>
    <property type="match status" value="1"/>
</dbReference>
<sequence>MKSFAREEYEDARFGHEDSRVYSLGVKVADLGALYEPIIMFLSSLGTILVVGLGSWLCFTGEMLPGTLVAFLLYLNLLYRPIWQVNELVHLWEHARASSEHISKIIKIPREMYESPDAVESPRPLRGSVEFSNVSFAYQKGKITLKNLNFKAKEGERIALVGPTGAGKSTLASLVSRFYDVDDGAILIDGIDIRNYELTYLRET</sequence>
<dbReference type="SUPFAM" id="SSF52540">
    <property type="entry name" value="P-loop containing nucleoside triphosphate hydrolases"/>
    <property type="match status" value="1"/>
</dbReference>
<evidence type="ECO:0000259" key="6">
    <source>
        <dbReference type="PROSITE" id="PS50929"/>
    </source>
</evidence>
<evidence type="ECO:0000256" key="4">
    <source>
        <dbReference type="ARBA" id="ARBA00023136"/>
    </source>
</evidence>
<accession>X1BTP7</accession>
<dbReference type="InterPro" id="IPR003439">
    <property type="entry name" value="ABC_transporter-like_ATP-bd"/>
</dbReference>
<proteinExistence type="predicted"/>
<reference evidence="7" key="1">
    <citation type="journal article" date="2014" name="Front. Microbiol.">
        <title>High frequency of phylogenetically diverse reductive dehalogenase-homologous genes in deep subseafloor sedimentary metagenomes.</title>
        <authorList>
            <person name="Kawai M."/>
            <person name="Futagami T."/>
            <person name="Toyoda A."/>
            <person name="Takaki Y."/>
            <person name="Nishi S."/>
            <person name="Hori S."/>
            <person name="Arai W."/>
            <person name="Tsubouchi T."/>
            <person name="Morono Y."/>
            <person name="Uchiyama I."/>
            <person name="Ito T."/>
            <person name="Fujiyama A."/>
            <person name="Inagaki F."/>
            <person name="Takami H."/>
        </authorList>
    </citation>
    <scope>NUCLEOTIDE SEQUENCE</scope>
    <source>
        <strain evidence="7">Expedition CK06-06</strain>
    </source>
</reference>
<dbReference type="GO" id="GO:0015421">
    <property type="term" value="F:ABC-type oligopeptide transporter activity"/>
    <property type="evidence" value="ECO:0007669"/>
    <property type="project" value="TreeGrafter"/>
</dbReference>
<evidence type="ECO:0000256" key="2">
    <source>
        <dbReference type="ARBA" id="ARBA00022692"/>
    </source>
</evidence>
<evidence type="ECO:0000313" key="7">
    <source>
        <dbReference type="EMBL" id="GAG99134.1"/>
    </source>
</evidence>
<feature type="domain" description="ABC transmembrane type-1" evidence="6">
    <location>
        <begin position="1"/>
        <end position="94"/>
    </location>
</feature>
<dbReference type="InterPro" id="IPR011527">
    <property type="entry name" value="ABC1_TM_dom"/>
</dbReference>
<comment type="subcellular location">
    <subcellularLocation>
        <location evidence="1">Membrane</location>
        <topology evidence="1">Multi-pass membrane protein</topology>
    </subcellularLocation>
</comment>
<dbReference type="GO" id="GO:0016887">
    <property type="term" value="F:ATP hydrolysis activity"/>
    <property type="evidence" value="ECO:0007669"/>
    <property type="project" value="InterPro"/>
</dbReference>
<dbReference type="AlphaFoldDB" id="X1BTP7"/>
<dbReference type="InterPro" id="IPR039421">
    <property type="entry name" value="Type_1_exporter"/>
</dbReference>
<keyword evidence="4 5" id="KW-0472">Membrane</keyword>
<name>X1BTP7_9ZZZZ</name>
<dbReference type="GO" id="GO:0005524">
    <property type="term" value="F:ATP binding"/>
    <property type="evidence" value="ECO:0007669"/>
    <property type="project" value="InterPro"/>
</dbReference>
<dbReference type="PROSITE" id="PS50929">
    <property type="entry name" value="ABC_TM1F"/>
    <property type="match status" value="1"/>
</dbReference>
<dbReference type="InterPro" id="IPR027417">
    <property type="entry name" value="P-loop_NTPase"/>
</dbReference>
<dbReference type="InterPro" id="IPR036640">
    <property type="entry name" value="ABC1_TM_sf"/>
</dbReference>
<dbReference type="PANTHER" id="PTHR43394">
    <property type="entry name" value="ATP-DEPENDENT PERMEASE MDL1, MITOCHONDRIAL"/>
    <property type="match status" value="1"/>
</dbReference>